<proteinExistence type="predicted"/>
<dbReference type="Proteomes" id="UP000231791">
    <property type="component" value="Chromosome"/>
</dbReference>
<organism evidence="2 3">
    <name type="scientific">Streptomyces lavendulae subsp. lavendulae</name>
    <dbReference type="NCBI Taxonomy" id="58340"/>
    <lineage>
        <taxon>Bacteria</taxon>
        <taxon>Bacillati</taxon>
        <taxon>Actinomycetota</taxon>
        <taxon>Actinomycetes</taxon>
        <taxon>Kitasatosporales</taxon>
        <taxon>Streptomycetaceae</taxon>
        <taxon>Streptomyces</taxon>
    </lineage>
</organism>
<gene>
    <name evidence="1" type="ORF">SLAV_00535</name>
    <name evidence="2" type="ORF">SLAV_38855</name>
</gene>
<evidence type="ECO:0000313" key="2">
    <source>
        <dbReference type="EMBL" id="ATZ29534.1"/>
    </source>
</evidence>
<dbReference type="KEGG" id="slx:SLAV_00535"/>
<evidence type="ECO:0000313" key="3">
    <source>
        <dbReference type="Proteomes" id="UP000231791"/>
    </source>
</evidence>
<dbReference type="EMBL" id="CP024985">
    <property type="protein sequence ID" value="ATZ22037.1"/>
    <property type="molecule type" value="Genomic_DNA"/>
</dbReference>
<sequence length="32" mass="3335">MIEDADATAAELLARAAEDYRAAAPAREATVT</sequence>
<dbReference type="EMBL" id="CP024985">
    <property type="protein sequence ID" value="ATZ29534.1"/>
    <property type="molecule type" value="Genomic_DNA"/>
</dbReference>
<evidence type="ECO:0000313" key="1">
    <source>
        <dbReference type="EMBL" id="ATZ22037.1"/>
    </source>
</evidence>
<keyword evidence="3" id="KW-1185">Reference proteome</keyword>
<dbReference type="KEGG" id="slx:SLAV_38855"/>
<dbReference type="AlphaFoldDB" id="A0A2K8PS20"/>
<name>A0A2K8PS20_STRLA</name>
<reference evidence="2 3" key="1">
    <citation type="submission" date="2017-11" db="EMBL/GenBank/DDBJ databases">
        <title>Complete genome sequence of Streptomyces lavendulae subsp. lavendulae CCM 3239 (formerly 'Streptomyces aureofaciens CCM 3239'), the producer of the angucycline-type antibiotic auricin.</title>
        <authorList>
            <person name="Busche T."/>
            <person name="Novakova R."/>
            <person name="Al'Dilaimi A."/>
            <person name="Homerova D."/>
            <person name="Feckova L."/>
            <person name="Rezuchova B."/>
            <person name="Mingyar E."/>
            <person name="Csolleiova D."/>
            <person name="Bekeova C."/>
            <person name="Winkler A."/>
            <person name="Sevcikova B."/>
            <person name="Kalinowski J."/>
            <person name="Kormanec J."/>
            <person name="Ruckert C."/>
        </authorList>
    </citation>
    <scope>NUCLEOTIDE SEQUENCE [LARGE SCALE GENOMIC DNA]</scope>
    <source>
        <strain evidence="2 3">CCM 3239</strain>
    </source>
</reference>
<accession>A0A2K8PS20</accession>
<protein>
    <submittedName>
        <fullName evidence="2">Uncharacterized protein</fullName>
    </submittedName>
</protein>